<dbReference type="Pfam" id="PF03483">
    <property type="entry name" value="B3_4"/>
    <property type="match status" value="1"/>
</dbReference>
<protein>
    <submittedName>
        <fullName evidence="3">DNA/RNA-binding domain of Phe-tRNA-synthetase-like protein/drug/metabolite transporter (DMT)-like permease</fullName>
    </submittedName>
</protein>
<dbReference type="GO" id="GO:0016020">
    <property type="term" value="C:membrane"/>
    <property type="evidence" value="ECO:0007669"/>
    <property type="project" value="InterPro"/>
</dbReference>
<comment type="caution">
    <text evidence="3">The sequence shown here is derived from an EMBL/GenBank/DDBJ whole genome shotgun (WGS) entry which is preliminary data.</text>
</comment>
<proteinExistence type="predicted"/>
<feature type="transmembrane region" description="Helical" evidence="1">
    <location>
        <begin position="147"/>
        <end position="168"/>
    </location>
</feature>
<feature type="transmembrane region" description="Helical" evidence="1">
    <location>
        <begin position="98"/>
        <end position="117"/>
    </location>
</feature>
<dbReference type="InterPro" id="IPR020825">
    <property type="entry name" value="Phe-tRNA_synthase-like_B3/B4"/>
</dbReference>
<dbReference type="AlphaFoldDB" id="A0A7W8UKE7"/>
<evidence type="ECO:0000256" key="1">
    <source>
        <dbReference type="SAM" id="Phobius"/>
    </source>
</evidence>
<feature type="transmembrane region" description="Helical" evidence="1">
    <location>
        <begin position="180"/>
        <end position="200"/>
    </location>
</feature>
<feature type="transmembrane region" description="Helical" evidence="1">
    <location>
        <begin position="7"/>
        <end position="33"/>
    </location>
</feature>
<keyword evidence="1" id="KW-0812">Transmembrane</keyword>
<feature type="transmembrane region" description="Helical" evidence="1">
    <location>
        <begin position="124"/>
        <end position="141"/>
    </location>
</feature>
<dbReference type="SMART" id="SM00873">
    <property type="entry name" value="B3_4"/>
    <property type="match status" value="1"/>
</dbReference>
<dbReference type="InterPro" id="IPR005146">
    <property type="entry name" value="B3/B4_tRNA-bd"/>
</dbReference>
<evidence type="ECO:0000259" key="2">
    <source>
        <dbReference type="SMART" id="SM00873"/>
    </source>
</evidence>
<accession>A0A7W8UKE7</accession>
<dbReference type="GO" id="GO:0003723">
    <property type="term" value="F:RNA binding"/>
    <property type="evidence" value="ECO:0007669"/>
    <property type="project" value="InterPro"/>
</dbReference>
<dbReference type="Pfam" id="PF00892">
    <property type="entry name" value="EamA"/>
    <property type="match status" value="1"/>
</dbReference>
<sequence length="530" mass="56482">MSRQVQGYVYLTLAMLTVGSTVIASKLIAAGLAPFTATALRFALAFPVFLVLMRATGARLPKLPRRDRLILIIQAGAGSVGYTTLLISGLSLTSAADAGVIIGTLPVVSAAISILLLGERPQRGLLLAVALATAGVLSIAFKPEAAGGSLAGNMLILLAVVCEGLFILLNKRLTVDIPPLAQSTLMTGIGFAVAVIPAVFEAPSAQGFSASAAAAVVYYVGADRRRLPALVCGGRKGERHGSLAFYRARAGVRRRARLRHARRADRRQPTCRYCQRACRGARARSGWKSHSNSAGRGEIGMRFNHSAALWQTFPELRAGALYATGIDANVDVEASITSFGAIAEARLDGAQESEFPEIRAWRRGFSLMGLKPTQYRSASEALLRRFRQEHTLPRLHPLVDLCNAASLAFAIPIAVFDVEKIAGDLEVRPATGDETYLTFGGDIEHPEPNEVIFADGEARAHARRWTNRQSGLSAVRQTTRSVLIVAEALHASAEADIGRLVSTLADQLAKAWPAAPKAALLSAASPHFEV</sequence>
<dbReference type="Proteomes" id="UP000528824">
    <property type="component" value="Unassembled WGS sequence"/>
</dbReference>
<dbReference type="PANTHER" id="PTHR39209">
    <property type="match status" value="1"/>
</dbReference>
<dbReference type="InterPro" id="IPR037185">
    <property type="entry name" value="EmrE-like"/>
</dbReference>
<feature type="domain" description="B3/B4 tRNA-binding" evidence="2">
    <location>
        <begin position="359"/>
        <end position="509"/>
    </location>
</feature>
<evidence type="ECO:0000313" key="3">
    <source>
        <dbReference type="EMBL" id="MBB5559089.1"/>
    </source>
</evidence>
<name>A0A7W8UKE7_9HYPH</name>
<dbReference type="InterPro" id="IPR000620">
    <property type="entry name" value="EamA_dom"/>
</dbReference>
<dbReference type="SUPFAM" id="SSF103481">
    <property type="entry name" value="Multidrug resistance efflux transporter EmrE"/>
    <property type="match status" value="1"/>
</dbReference>
<keyword evidence="1" id="KW-0472">Membrane</keyword>
<keyword evidence="1" id="KW-1133">Transmembrane helix</keyword>
<dbReference type="PANTHER" id="PTHR39209:SF2">
    <property type="entry name" value="CYTOPLASMIC PROTEIN"/>
    <property type="match status" value="1"/>
</dbReference>
<evidence type="ECO:0000313" key="4">
    <source>
        <dbReference type="Proteomes" id="UP000528824"/>
    </source>
</evidence>
<dbReference type="GO" id="GO:0004826">
    <property type="term" value="F:phenylalanine-tRNA ligase activity"/>
    <property type="evidence" value="ECO:0007669"/>
    <property type="project" value="InterPro"/>
</dbReference>
<feature type="transmembrane region" description="Helical" evidence="1">
    <location>
        <begin position="69"/>
        <end position="92"/>
    </location>
</feature>
<gene>
    <name evidence="3" type="ORF">GGI59_000716</name>
</gene>
<feature type="transmembrane region" description="Helical" evidence="1">
    <location>
        <begin position="39"/>
        <end position="57"/>
    </location>
</feature>
<organism evidence="3 4">
    <name type="scientific">Rhizobium lentis</name>
    <dbReference type="NCBI Taxonomy" id="1138194"/>
    <lineage>
        <taxon>Bacteria</taxon>
        <taxon>Pseudomonadati</taxon>
        <taxon>Pseudomonadota</taxon>
        <taxon>Alphaproteobacteria</taxon>
        <taxon>Hyphomicrobiales</taxon>
        <taxon>Rhizobiaceae</taxon>
        <taxon>Rhizobium/Agrobacterium group</taxon>
        <taxon>Rhizobium</taxon>
    </lineage>
</organism>
<keyword evidence="4" id="KW-1185">Reference proteome</keyword>
<reference evidence="3 4" key="1">
    <citation type="submission" date="2020-08" db="EMBL/GenBank/DDBJ databases">
        <title>Genomic Encyclopedia of Type Strains, Phase IV (KMG-V): Genome sequencing to study the core and pangenomes of soil and plant-associated prokaryotes.</title>
        <authorList>
            <person name="Whitman W."/>
        </authorList>
    </citation>
    <scope>NUCLEOTIDE SEQUENCE [LARGE SCALE GENOMIC DNA]</scope>
    <source>
        <strain evidence="3 4">SEMIA 4034</strain>
    </source>
</reference>
<dbReference type="EMBL" id="JACHBC010000001">
    <property type="protein sequence ID" value="MBB5559089.1"/>
    <property type="molecule type" value="Genomic_DNA"/>
</dbReference>
<dbReference type="Gene3D" id="3.50.40.10">
    <property type="entry name" value="Phenylalanyl-trna Synthetase, Chain B, domain 3"/>
    <property type="match status" value="1"/>
</dbReference>
<dbReference type="SUPFAM" id="SSF56037">
    <property type="entry name" value="PheT/TilS domain"/>
    <property type="match status" value="1"/>
</dbReference>